<protein>
    <submittedName>
        <fullName evidence="3">4965_t:CDS:1</fullName>
    </submittedName>
</protein>
<dbReference type="PANTHER" id="PTHR28125:SF2">
    <property type="entry name" value="MEIOTIC EXPRESSION UP-REGULATED PROTEIN 26"/>
    <property type="match status" value="1"/>
</dbReference>
<evidence type="ECO:0000259" key="2">
    <source>
        <dbReference type="Pfam" id="PF14616"/>
    </source>
</evidence>
<keyword evidence="4" id="KW-1185">Reference proteome</keyword>
<name>A0A9N8W3A3_9GLOM</name>
<comment type="caution">
    <text evidence="3">The sequence shown here is derived from an EMBL/GenBank/DDBJ whole genome shotgun (WGS) entry which is preliminary data.</text>
</comment>
<feature type="region of interest" description="Disordered" evidence="1">
    <location>
        <begin position="247"/>
        <end position="296"/>
    </location>
</feature>
<evidence type="ECO:0000313" key="3">
    <source>
        <dbReference type="EMBL" id="CAG8475657.1"/>
    </source>
</evidence>
<evidence type="ECO:0000256" key="1">
    <source>
        <dbReference type="SAM" id="MobiDB-lite"/>
    </source>
</evidence>
<proteinExistence type="predicted"/>
<dbReference type="InterPro" id="IPR028012">
    <property type="entry name" value="Rua1_C"/>
</dbReference>
<accession>A0A9N8W3A3</accession>
<feature type="domain" description="Transcription regulator Rua1 C-terminal" evidence="2">
    <location>
        <begin position="295"/>
        <end position="392"/>
    </location>
</feature>
<organism evidence="3 4">
    <name type="scientific">Paraglomus occultum</name>
    <dbReference type="NCBI Taxonomy" id="144539"/>
    <lineage>
        <taxon>Eukaryota</taxon>
        <taxon>Fungi</taxon>
        <taxon>Fungi incertae sedis</taxon>
        <taxon>Mucoromycota</taxon>
        <taxon>Glomeromycotina</taxon>
        <taxon>Glomeromycetes</taxon>
        <taxon>Paraglomerales</taxon>
        <taxon>Paraglomeraceae</taxon>
        <taxon>Paraglomus</taxon>
    </lineage>
</organism>
<dbReference type="EMBL" id="CAJVPJ010000091">
    <property type="protein sequence ID" value="CAG8475657.1"/>
    <property type="molecule type" value="Genomic_DNA"/>
</dbReference>
<gene>
    <name evidence="3" type="ORF">POCULU_LOCUS1272</name>
</gene>
<dbReference type="OrthoDB" id="5595379at2759"/>
<dbReference type="Proteomes" id="UP000789572">
    <property type="component" value="Unassembled WGS sequence"/>
</dbReference>
<feature type="compositionally biased region" description="Basic and acidic residues" evidence="1">
    <location>
        <begin position="267"/>
        <end position="282"/>
    </location>
</feature>
<sequence>MQLSMGLLDYRALIPKPSLKNTQQMESTNTNGLYLLIQAAEILENATMFANSLPPQTELLGGGYDSYSTAQSLPKLSVNNRSLAKILNEDTTLPTHTDHNRNSREQSTLLSALTASLTQLSHSHSVQLSRHSVLNSENRRLTATLRDIKIALIELKRQKPVLKILRRLNYMETLEEIDISEENVVDLFLELTNKKEMSWNRADMEEKTNAEEIKEWKEESSGCQQDGFENSLLSLLEKYPKCRNYNESVPNVESSKKRKCDNGDNDSVTKKHKEEKDVREVIPDPEASKQPPRFESDMYTPRWVRGVGKSKEGLCPHCNPPRWYKTKISAYWYHLNYQHGISSITGRPFAGPVSERNNKKSGLREALCHKCGKWILNQSPRDKEVLVPEIYW</sequence>
<reference evidence="3" key="1">
    <citation type="submission" date="2021-06" db="EMBL/GenBank/DDBJ databases">
        <authorList>
            <person name="Kallberg Y."/>
            <person name="Tangrot J."/>
            <person name="Rosling A."/>
        </authorList>
    </citation>
    <scope>NUCLEOTIDE SEQUENCE</scope>
    <source>
        <strain evidence="3">IA702</strain>
    </source>
</reference>
<evidence type="ECO:0000313" key="4">
    <source>
        <dbReference type="Proteomes" id="UP000789572"/>
    </source>
</evidence>
<dbReference type="PANTHER" id="PTHR28125">
    <property type="entry name" value="MEIOTIC EXPRESSION UP-REGULATED PROTEIN 26"/>
    <property type="match status" value="1"/>
</dbReference>
<dbReference type="AlphaFoldDB" id="A0A9N8W3A3"/>
<dbReference type="Pfam" id="PF14616">
    <property type="entry name" value="Rua1_C"/>
    <property type="match status" value="1"/>
</dbReference>